<proteinExistence type="inferred from homology"/>
<dbReference type="STRING" id="1313296.SAMN05661091_3582"/>
<keyword evidence="6" id="KW-1185">Reference proteome</keyword>
<evidence type="ECO:0000259" key="4">
    <source>
        <dbReference type="PROSITE" id="PS51186"/>
    </source>
</evidence>
<dbReference type="PANTHER" id="PTHR43792">
    <property type="entry name" value="GNAT FAMILY, PUTATIVE (AFU_ORTHOLOGUE AFUA_3G00765)-RELATED-RELATED"/>
    <property type="match status" value="1"/>
</dbReference>
<dbReference type="Gene3D" id="3.40.630.30">
    <property type="match status" value="1"/>
</dbReference>
<evidence type="ECO:0000256" key="1">
    <source>
        <dbReference type="ARBA" id="ARBA00022679"/>
    </source>
</evidence>
<dbReference type="GO" id="GO:0008999">
    <property type="term" value="F:protein-N-terminal-alanine acetyltransferase activity"/>
    <property type="evidence" value="ECO:0007669"/>
    <property type="project" value="TreeGrafter"/>
</dbReference>
<dbReference type="InterPro" id="IPR051531">
    <property type="entry name" value="N-acetyltransferase"/>
</dbReference>
<dbReference type="Pfam" id="PF13302">
    <property type="entry name" value="Acetyltransf_3"/>
    <property type="match status" value="1"/>
</dbReference>
<protein>
    <submittedName>
        <fullName evidence="5">Ribosomal-protein-alanine N-acetyltransferase</fullName>
    </submittedName>
</protein>
<dbReference type="InterPro" id="IPR016181">
    <property type="entry name" value="Acyl_CoA_acyltransferase"/>
</dbReference>
<dbReference type="PROSITE" id="PS51186">
    <property type="entry name" value="GNAT"/>
    <property type="match status" value="1"/>
</dbReference>
<name>A0A1X7HHY2_9BACL</name>
<dbReference type="Proteomes" id="UP000192940">
    <property type="component" value="Chromosome I"/>
</dbReference>
<accession>A0A1X7HHY2</accession>
<feature type="domain" description="N-acetyltransferase" evidence="4">
    <location>
        <begin position="24"/>
        <end position="181"/>
    </location>
</feature>
<organism evidence="5 6">
    <name type="scientific">Paenibacillus uliginis N3/975</name>
    <dbReference type="NCBI Taxonomy" id="1313296"/>
    <lineage>
        <taxon>Bacteria</taxon>
        <taxon>Bacillati</taxon>
        <taxon>Bacillota</taxon>
        <taxon>Bacilli</taxon>
        <taxon>Bacillales</taxon>
        <taxon>Paenibacillaceae</taxon>
        <taxon>Paenibacillus</taxon>
    </lineage>
</organism>
<sequence length="184" mass="21737">MDIELHSQRLILKSIDESKAMQVLDYVVRNKEFLERWEVVRNADYYTAQTQKELILSDKLDMEKGQLVKVWMYKIDEPDKIIGSIALSNIVKEAFLSCHLGYRLDQEENNQGYMTEGIKCMINYTFDVLKLHRIEANIMPRNEASLKVVQKLGFYHEGLAQKYLKINGTWEDHIHMVLRNHEME</sequence>
<dbReference type="EMBL" id="LT840184">
    <property type="protein sequence ID" value="SMF86995.1"/>
    <property type="molecule type" value="Genomic_DNA"/>
</dbReference>
<evidence type="ECO:0000313" key="6">
    <source>
        <dbReference type="Proteomes" id="UP000192940"/>
    </source>
</evidence>
<comment type="similarity">
    <text evidence="3">Belongs to the acetyltransferase family. RimJ subfamily.</text>
</comment>
<dbReference type="SUPFAM" id="SSF55729">
    <property type="entry name" value="Acyl-CoA N-acyltransferases (Nat)"/>
    <property type="match status" value="1"/>
</dbReference>
<evidence type="ECO:0000256" key="2">
    <source>
        <dbReference type="ARBA" id="ARBA00023315"/>
    </source>
</evidence>
<keyword evidence="2" id="KW-0012">Acyltransferase</keyword>
<dbReference type="GO" id="GO:0005737">
    <property type="term" value="C:cytoplasm"/>
    <property type="evidence" value="ECO:0007669"/>
    <property type="project" value="TreeGrafter"/>
</dbReference>
<gene>
    <name evidence="5" type="ORF">SAMN05661091_3582</name>
</gene>
<dbReference type="InterPro" id="IPR000182">
    <property type="entry name" value="GNAT_dom"/>
</dbReference>
<reference evidence="5 6" key="1">
    <citation type="submission" date="2017-04" db="EMBL/GenBank/DDBJ databases">
        <authorList>
            <person name="Afonso C.L."/>
            <person name="Miller P.J."/>
            <person name="Scott M.A."/>
            <person name="Spackman E."/>
            <person name="Goraichik I."/>
            <person name="Dimitrov K.M."/>
            <person name="Suarez D.L."/>
            <person name="Swayne D.E."/>
        </authorList>
    </citation>
    <scope>NUCLEOTIDE SEQUENCE [LARGE SCALE GENOMIC DNA]</scope>
    <source>
        <strain evidence="5 6">N3/975</strain>
    </source>
</reference>
<dbReference type="RefSeq" id="WP_208914415.1">
    <property type="nucleotide sequence ID" value="NZ_LT840184.1"/>
</dbReference>
<dbReference type="AlphaFoldDB" id="A0A1X7HHY2"/>
<evidence type="ECO:0000256" key="3">
    <source>
        <dbReference type="ARBA" id="ARBA00038502"/>
    </source>
</evidence>
<keyword evidence="1 5" id="KW-0808">Transferase</keyword>
<evidence type="ECO:0000313" key="5">
    <source>
        <dbReference type="EMBL" id="SMF86995.1"/>
    </source>
</evidence>
<dbReference type="PANTHER" id="PTHR43792:SF8">
    <property type="entry name" value="[RIBOSOMAL PROTEIN US5]-ALANINE N-ACETYLTRANSFERASE"/>
    <property type="match status" value="1"/>
</dbReference>